<comment type="caution">
    <text evidence="2">The sequence shown here is derived from an EMBL/GenBank/DDBJ whole genome shotgun (WGS) entry which is preliminary data.</text>
</comment>
<evidence type="ECO:0000256" key="1">
    <source>
        <dbReference type="SAM" id="Phobius"/>
    </source>
</evidence>
<evidence type="ECO:0000313" key="2">
    <source>
        <dbReference type="EMBL" id="KHG06944.1"/>
    </source>
</evidence>
<dbReference type="EMBL" id="JRRC01463307">
    <property type="protein sequence ID" value="KHG06944.1"/>
    <property type="molecule type" value="Genomic_DNA"/>
</dbReference>
<evidence type="ECO:0000313" key="3">
    <source>
        <dbReference type="Proteomes" id="UP000032142"/>
    </source>
</evidence>
<keyword evidence="1" id="KW-0812">Transmembrane</keyword>
<protein>
    <submittedName>
        <fullName evidence="2">Uncharacterized protein</fullName>
    </submittedName>
</protein>
<name>A0A0B0N510_GOSAR</name>
<feature type="transmembrane region" description="Helical" evidence="1">
    <location>
        <begin position="23"/>
        <end position="46"/>
    </location>
</feature>
<dbReference type="Proteomes" id="UP000032142">
    <property type="component" value="Unassembled WGS sequence"/>
</dbReference>
<accession>A0A0B0N510</accession>
<keyword evidence="1" id="KW-1133">Transmembrane helix</keyword>
<keyword evidence="3" id="KW-1185">Reference proteome</keyword>
<reference evidence="3" key="1">
    <citation type="submission" date="2014-09" db="EMBL/GenBank/DDBJ databases">
        <authorList>
            <person name="Mudge J."/>
            <person name="Ramaraj T."/>
            <person name="Lindquist I.E."/>
            <person name="Bharti A.K."/>
            <person name="Sundararajan A."/>
            <person name="Cameron C.T."/>
            <person name="Woodward J.E."/>
            <person name="May G.D."/>
            <person name="Brubaker C."/>
            <person name="Broadhvest J."/>
            <person name="Wilkins T.A."/>
        </authorList>
    </citation>
    <scope>NUCLEOTIDE SEQUENCE</scope>
    <source>
        <strain evidence="3">cv. AKA8401</strain>
    </source>
</reference>
<keyword evidence="1" id="KW-0472">Membrane</keyword>
<gene>
    <name evidence="2" type="ORF">F383_33496</name>
</gene>
<sequence>MISKSTLMFCYSSSSNGIRQNKLFLFNPFVWLGVSDHFVFVLLSSWV</sequence>
<dbReference type="AlphaFoldDB" id="A0A0B0N510"/>
<organism evidence="2 3">
    <name type="scientific">Gossypium arboreum</name>
    <name type="common">Tree cotton</name>
    <name type="synonym">Gossypium nanking</name>
    <dbReference type="NCBI Taxonomy" id="29729"/>
    <lineage>
        <taxon>Eukaryota</taxon>
        <taxon>Viridiplantae</taxon>
        <taxon>Streptophyta</taxon>
        <taxon>Embryophyta</taxon>
        <taxon>Tracheophyta</taxon>
        <taxon>Spermatophyta</taxon>
        <taxon>Magnoliopsida</taxon>
        <taxon>eudicotyledons</taxon>
        <taxon>Gunneridae</taxon>
        <taxon>Pentapetalae</taxon>
        <taxon>rosids</taxon>
        <taxon>malvids</taxon>
        <taxon>Malvales</taxon>
        <taxon>Malvaceae</taxon>
        <taxon>Malvoideae</taxon>
        <taxon>Gossypium</taxon>
    </lineage>
</organism>
<proteinExistence type="predicted"/>